<feature type="transmembrane region" description="Helical" evidence="6">
    <location>
        <begin position="393"/>
        <end position="417"/>
    </location>
</feature>
<feature type="transmembrane region" description="Helical" evidence="6">
    <location>
        <begin position="321"/>
        <end position="343"/>
    </location>
</feature>
<feature type="transmembrane region" description="Helical" evidence="6">
    <location>
        <begin position="173"/>
        <end position="193"/>
    </location>
</feature>
<reference evidence="8" key="2">
    <citation type="journal article" date="2021" name="World Allergy Organ. J.">
        <title>Chromosome-level assembly of Dermatophagoides farinae genome and transcriptome reveals two novel allergens Der f 37 and Der f 39.</title>
        <authorList>
            <person name="Chen J."/>
            <person name="Cai Z."/>
            <person name="Fan D."/>
            <person name="Hu J."/>
            <person name="Hou Y."/>
            <person name="He Y."/>
            <person name="Zhang Z."/>
            <person name="Zhao Z."/>
            <person name="Gao P."/>
            <person name="Hu W."/>
            <person name="Sun J."/>
            <person name="Li J."/>
            <person name="Ji K."/>
        </authorList>
    </citation>
    <scope>NUCLEOTIDE SEQUENCE</scope>
    <source>
        <strain evidence="8">JKM2019</strain>
    </source>
</reference>
<evidence type="ECO:0000256" key="5">
    <source>
        <dbReference type="SAM" id="MobiDB-lite"/>
    </source>
</evidence>
<evidence type="ECO:0000313" key="8">
    <source>
        <dbReference type="EMBL" id="KAH7636421.1"/>
    </source>
</evidence>
<dbReference type="Gene3D" id="1.10.287.70">
    <property type="match status" value="1"/>
</dbReference>
<feature type="domain" description="Ion transport" evidence="7">
    <location>
        <begin position="174"/>
        <end position="413"/>
    </location>
</feature>
<keyword evidence="4 6" id="KW-0472">Membrane</keyword>
<gene>
    <name evidence="8" type="ORF">HUG17_10391</name>
</gene>
<feature type="region of interest" description="Disordered" evidence="5">
    <location>
        <begin position="546"/>
        <end position="566"/>
    </location>
</feature>
<dbReference type="GO" id="GO:0008076">
    <property type="term" value="C:voltage-gated potassium channel complex"/>
    <property type="evidence" value="ECO:0007669"/>
    <property type="project" value="TreeGrafter"/>
</dbReference>
<feature type="transmembrane region" description="Helical" evidence="6">
    <location>
        <begin position="364"/>
        <end position="387"/>
    </location>
</feature>
<evidence type="ECO:0000256" key="4">
    <source>
        <dbReference type="ARBA" id="ARBA00023136"/>
    </source>
</evidence>
<feature type="region of interest" description="Disordered" evidence="5">
    <location>
        <begin position="67"/>
        <end position="108"/>
    </location>
</feature>
<feature type="compositionally biased region" description="Low complexity" evidence="5">
    <location>
        <begin position="88"/>
        <end position="99"/>
    </location>
</feature>
<dbReference type="PANTHER" id="PTHR47735:SF9">
    <property type="entry name" value="POTASSIUM VOLTAGE-GATED CHANNEL SUBFAMILY KQT MEMBER 4-LIKE ISOFORM X1"/>
    <property type="match status" value="1"/>
</dbReference>
<keyword evidence="2 6" id="KW-0812">Transmembrane</keyword>
<proteinExistence type="predicted"/>
<evidence type="ECO:0000256" key="2">
    <source>
        <dbReference type="ARBA" id="ARBA00022692"/>
    </source>
</evidence>
<evidence type="ECO:0000256" key="1">
    <source>
        <dbReference type="ARBA" id="ARBA00004141"/>
    </source>
</evidence>
<name>A0A9D4NQA8_DERFA</name>
<dbReference type="Pfam" id="PF00520">
    <property type="entry name" value="Ion_trans"/>
    <property type="match status" value="1"/>
</dbReference>
<protein>
    <submittedName>
        <fullName evidence="8">Ion channel-like protein</fullName>
    </submittedName>
</protein>
<feature type="compositionally biased region" description="Low complexity" evidence="5">
    <location>
        <begin position="554"/>
        <end position="566"/>
    </location>
</feature>
<dbReference type="PANTHER" id="PTHR47735">
    <property type="entry name" value="POTASSIUM VOLTAGE-GATED CHANNEL SUBFAMILY KQT MEMBER 4"/>
    <property type="match status" value="1"/>
</dbReference>
<dbReference type="SUPFAM" id="SSF81324">
    <property type="entry name" value="Voltage-gated potassium channels"/>
    <property type="match status" value="1"/>
</dbReference>
<comment type="caution">
    <text evidence="8">The sequence shown here is derived from an EMBL/GenBank/DDBJ whole genome shotgun (WGS) entry which is preliminary data.</text>
</comment>
<keyword evidence="3 6" id="KW-1133">Transmembrane helix</keyword>
<dbReference type="EMBL" id="SDOV01000010">
    <property type="protein sequence ID" value="KAH7636421.1"/>
    <property type="molecule type" value="Genomic_DNA"/>
</dbReference>
<accession>A0A9D4NQA8</accession>
<dbReference type="Proteomes" id="UP000828236">
    <property type="component" value="Unassembled WGS sequence"/>
</dbReference>
<dbReference type="InterPro" id="IPR003937">
    <property type="entry name" value="K_chnl_volt-dep_KCNQ"/>
</dbReference>
<evidence type="ECO:0000259" key="7">
    <source>
        <dbReference type="Pfam" id="PF00520"/>
    </source>
</evidence>
<comment type="subcellular location">
    <subcellularLocation>
        <location evidence="1">Membrane</location>
        <topology evidence="1">Multi-pass membrane protein</topology>
    </subcellularLocation>
</comment>
<dbReference type="AlphaFoldDB" id="A0A9D4NQA8"/>
<feature type="transmembrane region" description="Helical" evidence="6">
    <location>
        <begin position="245"/>
        <end position="268"/>
    </location>
</feature>
<sequence>MDPDNVVEIESINDDNDDEDIGVFVEDQHQNEQNVDHNHDIITTDNHFANEMTVTSISELTPHRLFNRHHNKRPNSSISIGGKLDQKSSLNTESIESSSMQTLSPPTTLQKPITKRLHSLVQLPEQLDARTKIELKAIETAKNKEEIKQKPWSYRARICVYNFLNYPTNIWSYYYHFVIAIILLYYLGLIMFTSRTTWEEKCFRYEKDHRLKSYFELIIFIQFIMEFSLRFWSSRAKVPYKNLNVTQWILNIFLAVYHIFSIYYCCFVWPQLPIDFTQDLYALIMLRGLHRLFNVIQWTSVQKRDSPWRILLEVFHDGGHLLFAMFYLVLLIIFLVAYGIFLAETNPDHDHNKKDTKIGNLMDSLYATSITLLTVGFGDFSPITYAGQALMGIGIWIALALFAIPSGLIATSVALKVTEQEESRKRKIRKMLASTLIQRAWRFAHRQRQFEMVVWLEHMRRTGQENSIPVRTHRTLWEKIDHVLENRKQFFATQFIQLLLLNRARRKFRSVVIPDTDPRPAMKSYKTKNNDTLEILQKIHQQLEQMVGHHRSTTSEQTSNNNNNNNLSTLEILEINLEQMEQKLSEQNRFLKELLLNC</sequence>
<reference evidence="8" key="1">
    <citation type="submission" date="2020-06" db="EMBL/GenBank/DDBJ databases">
        <authorList>
            <person name="Ji K."/>
            <person name="Li J."/>
        </authorList>
    </citation>
    <scope>NUCLEOTIDE SEQUENCE</scope>
    <source>
        <strain evidence="8">JKM2019</strain>
        <tissue evidence="8">Whole body</tissue>
    </source>
</reference>
<evidence type="ECO:0000256" key="6">
    <source>
        <dbReference type="SAM" id="Phobius"/>
    </source>
</evidence>
<organism evidence="8">
    <name type="scientific">Dermatophagoides farinae</name>
    <name type="common">American house dust mite</name>
    <dbReference type="NCBI Taxonomy" id="6954"/>
    <lineage>
        <taxon>Eukaryota</taxon>
        <taxon>Metazoa</taxon>
        <taxon>Ecdysozoa</taxon>
        <taxon>Arthropoda</taxon>
        <taxon>Chelicerata</taxon>
        <taxon>Arachnida</taxon>
        <taxon>Acari</taxon>
        <taxon>Acariformes</taxon>
        <taxon>Sarcoptiformes</taxon>
        <taxon>Astigmata</taxon>
        <taxon>Psoroptidia</taxon>
        <taxon>Analgoidea</taxon>
        <taxon>Pyroglyphidae</taxon>
        <taxon>Dermatophagoidinae</taxon>
        <taxon>Dermatophagoides</taxon>
    </lineage>
</organism>
<dbReference type="InterPro" id="IPR005821">
    <property type="entry name" value="Ion_trans_dom"/>
</dbReference>
<evidence type="ECO:0000256" key="3">
    <source>
        <dbReference type="ARBA" id="ARBA00022989"/>
    </source>
</evidence>
<feature type="transmembrane region" description="Helical" evidence="6">
    <location>
        <begin position="214"/>
        <end position="233"/>
    </location>
</feature>
<dbReference type="GO" id="GO:0005249">
    <property type="term" value="F:voltage-gated potassium channel activity"/>
    <property type="evidence" value="ECO:0007669"/>
    <property type="project" value="InterPro"/>
</dbReference>